<dbReference type="Gene3D" id="2.40.160.50">
    <property type="entry name" value="membrane protein fhac: a member of the omp85/tpsb transporter family"/>
    <property type="match status" value="1"/>
</dbReference>
<evidence type="ECO:0000313" key="10">
    <source>
        <dbReference type="Proteomes" id="UP000184263"/>
    </source>
</evidence>
<dbReference type="InterPro" id="IPR039910">
    <property type="entry name" value="D15-like"/>
</dbReference>
<dbReference type="Pfam" id="PF01103">
    <property type="entry name" value="Omp85"/>
    <property type="match status" value="1"/>
</dbReference>
<dbReference type="Pfam" id="PF07244">
    <property type="entry name" value="POTRA"/>
    <property type="match status" value="3"/>
</dbReference>
<feature type="region of interest" description="Disordered" evidence="6">
    <location>
        <begin position="34"/>
        <end position="136"/>
    </location>
</feature>
<comment type="subcellular location">
    <subcellularLocation>
        <location evidence="1">Membrane</location>
    </subcellularLocation>
</comment>
<dbReference type="PANTHER" id="PTHR12815">
    <property type="entry name" value="SORTING AND ASSEMBLY MACHINERY SAMM50 PROTEIN FAMILY MEMBER"/>
    <property type="match status" value="1"/>
</dbReference>
<dbReference type="InterPro" id="IPR000184">
    <property type="entry name" value="Bac_surfAg_D15"/>
</dbReference>
<dbReference type="InterPro" id="IPR034746">
    <property type="entry name" value="POTRA"/>
</dbReference>
<gene>
    <name evidence="9" type="ORF">SAMN05216582_1098</name>
</gene>
<dbReference type="InterPro" id="IPR010827">
    <property type="entry name" value="BamA/TamA_POTRA"/>
</dbReference>
<dbReference type="PROSITE" id="PS51779">
    <property type="entry name" value="POTRA"/>
    <property type="match status" value="1"/>
</dbReference>
<organism evidence="9 10">
    <name type="scientific">Selenomonas ruminantium</name>
    <dbReference type="NCBI Taxonomy" id="971"/>
    <lineage>
        <taxon>Bacteria</taxon>
        <taxon>Bacillati</taxon>
        <taxon>Bacillota</taxon>
        <taxon>Negativicutes</taxon>
        <taxon>Selenomonadales</taxon>
        <taxon>Selenomonadaceae</taxon>
        <taxon>Selenomonas</taxon>
    </lineage>
</organism>
<reference evidence="9 10" key="1">
    <citation type="submission" date="2016-11" db="EMBL/GenBank/DDBJ databases">
        <authorList>
            <person name="Jaros S."/>
            <person name="Januszkiewicz K."/>
            <person name="Wedrychowicz H."/>
        </authorList>
    </citation>
    <scope>NUCLEOTIDE SEQUENCE [LARGE SCALE GENOMIC DNA]</scope>
    <source>
        <strain evidence="9 10">HD4</strain>
    </source>
</reference>
<dbReference type="Gene3D" id="3.10.20.310">
    <property type="entry name" value="membrane protein fhac"/>
    <property type="match status" value="3"/>
</dbReference>
<dbReference type="PANTHER" id="PTHR12815:SF47">
    <property type="entry name" value="TRANSLOCATION AND ASSEMBLY MODULE SUBUNIT TAMA"/>
    <property type="match status" value="1"/>
</dbReference>
<evidence type="ECO:0000256" key="4">
    <source>
        <dbReference type="ARBA" id="ARBA00023136"/>
    </source>
</evidence>
<dbReference type="AlphaFoldDB" id="A0A1M6TS93"/>
<evidence type="ECO:0000313" key="9">
    <source>
        <dbReference type="EMBL" id="SHK59783.1"/>
    </source>
</evidence>
<feature type="chain" id="PRO_5013359734" evidence="7">
    <location>
        <begin position="32"/>
        <end position="694"/>
    </location>
</feature>
<sequence length="694" mass="75837">MYKRNMKNRKFLACAVALATSFAAVPGMSQAATEDEMSAANAPAITEPADSSTAAAQTSASAPQSEPAPATEAQDAAKDNSPAAETSGAATPAADAAAPAESAQAAQTNQTDQSAGQEERQNEDPRTSEWAKNRPNEDFIEKYSKQFEGQTIVDTVFDGATALTEGTAKAATSMKTGDMFTVKGLNADREAIYNTGYFYDLFPTFEKVPEGVVVTYHVLENPVIKSITITGNTVIKTATLMSAVTVKEGEILNSRNLQQNVQAIKEMYRKDGYILAKVTDMNVDKDGNLILRVNEGILEGYKVKGNTKTKDYVILREMRQKVGEPFNSKMARRSMQRVYNLGFFEDVNIKMNPGVEPNAVIMELDVKEKRTGSFGIGAGYSTADGILGMVSIGDTNFRGTGDAVNVTYEKSGDADDAQGYSFSWRHPYLDKKETAGTLRLYNRTYEYSDYNTKGNLNESYMRKYSGGEITLSRPVSEYSTNYITFRNRKDAYKRHTENGLAGDRSGAAGKAWRDYNFGTTRSITLEHVTDTRDNIYNPTEGGRISLSGEIAGLGADFDFQKGTIEDQRYFKVGHAQVVALRGQYGLGRGHISEFNLYKVGGQSSLRGYREDQFRGTRMGLATVEYRFPIVTKVQGAIFTDWGAAWSKDLMPAQKDIHGSVGVGLALNTPIGPLRLDYGRGSQGGRVHFSVGGTF</sequence>
<keyword evidence="3 7" id="KW-0732">Signal</keyword>
<feature type="domain" description="POTRA" evidence="8">
    <location>
        <begin position="222"/>
        <end position="296"/>
    </location>
</feature>
<evidence type="ECO:0000256" key="2">
    <source>
        <dbReference type="ARBA" id="ARBA00022692"/>
    </source>
</evidence>
<dbReference type="GO" id="GO:0019867">
    <property type="term" value="C:outer membrane"/>
    <property type="evidence" value="ECO:0007669"/>
    <property type="project" value="InterPro"/>
</dbReference>
<accession>A0A1M6TS93</accession>
<proteinExistence type="predicted"/>
<feature type="compositionally biased region" description="Low complexity" evidence="6">
    <location>
        <begin position="81"/>
        <end position="108"/>
    </location>
</feature>
<evidence type="ECO:0000256" key="5">
    <source>
        <dbReference type="ARBA" id="ARBA00023237"/>
    </source>
</evidence>
<feature type="compositionally biased region" description="Basic and acidic residues" evidence="6">
    <location>
        <begin position="117"/>
        <end position="136"/>
    </location>
</feature>
<dbReference type="EMBL" id="FRBC01000009">
    <property type="protein sequence ID" value="SHK59783.1"/>
    <property type="molecule type" value="Genomic_DNA"/>
</dbReference>
<feature type="signal peptide" evidence="7">
    <location>
        <begin position="1"/>
        <end position="31"/>
    </location>
</feature>
<dbReference type="Proteomes" id="UP000184263">
    <property type="component" value="Unassembled WGS sequence"/>
</dbReference>
<keyword evidence="5" id="KW-0998">Cell outer membrane</keyword>
<keyword evidence="4" id="KW-0472">Membrane</keyword>
<evidence type="ECO:0000259" key="8">
    <source>
        <dbReference type="PROSITE" id="PS51779"/>
    </source>
</evidence>
<evidence type="ECO:0000256" key="3">
    <source>
        <dbReference type="ARBA" id="ARBA00022729"/>
    </source>
</evidence>
<evidence type="ECO:0000256" key="6">
    <source>
        <dbReference type="SAM" id="MobiDB-lite"/>
    </source>
</evidence>
<feature type="compositionally biased region" description="Low complexity" evidence="6">
    <location>
        <begin position="51"/>
        <end position="74"/>
    </location>
</feature>
<keyword evidence="2" id="KW-0812">Transmembrane</keyword>
<evidence type="ECO:0000256" key="7">
    <source>
        <dbReference type="SAM" id="SignalP"/>
    </source>
</evidence>
<protein>
    <submittedName>
        <fullName evidence="9">Beta-barrel assembly machine subunit BamA</fullName>
    </submittedName>
</protein>
<name>A0A1M6TS93_SELRU</name>
<evidence type="ECO:0000256" key="1">
    <source>
        <dbReference type="ARBA" id="ARBA00004370"/>
    </source>
</evidence>